<dbReference type="Pfam" id="PF10133">
    <property type="entry name" value="CooT"/>
    <property type="match status" value="1"/>
</dbReference>
<protein>
    <recommendedName>
        <fullName evidence="3">RNA-binding protein</fullName>
    </recommendedName>
</protein>
<reference evidence="1 2" key="1">
    <citation type="submission" date="2014-07" db="EMBL/GenBank/DDBJ databases">
        <title>Methanogenic archaea and the global carbon cycle.</title>
        <authorList>
            <person name="Henriksen J.R."/>
            <person name="Luke J."/>
            <person name="Reinhart S."/>
            <person name="Benedict M.N."/>
            <person name="Youngblut N.D."/>
            <person name="Metcalf M.E."/>
            <person name="Whitaker R.J."/>
            <person name="Metcalf W.W."/>
        </authorList>
    </citation>
    <scope>NUCLEOTIDE SEQUENCE [LARGE SCALE GENOMIC DNA]</scope>
    <source>
        <strain evidence="1 2">WWM610</strain>
    </source>
</reference>
<dbReference type="EMBL" id="CP009509">
    <property type="protein sequence ID" value="AKB40849.1"/>
    <property type="molecule type" value="Genomic_DNA"/>
</dbReference>
<gene>
    <name evidence="1" type="ORF">MSMAW_1858</name>
</gene>
<evidence type="ECO:0000313" key="2">
    <source>
        <dbReference type="Proteomes" id="UP000033058"/>
    </source>
</evidence>
<dbReference type="AlphaFoldDB" id="A0A0E3PYC9"/>
<dbReference type="Proteomes" id="UP000033058">
    <property type="component" value="Chromosome"/>
</dbReference>
<dbReference type="InterPro" id="IPR019300">
    <property type="entry name" value="CooT"/>
</dbReference>
<evidence type="ECO:0000313" key="1">
    <source>
        <dbReference type="EMBL" id="AKB40849.1"/>
    </source>
</evidence>
<organism evidence="1 2">
    <name type="scientific">Methanosarcina mazei WWM610</name>
    <dbReference type="NCBI Taxonomy" id="1434117"/>
    <lineage>
        <taxon>Archaea</taxon>
        <taxon>Methanobacteriati</taxon>
        <taxon>Methanobacteriota</taxon>
        <taxon>Stenosarchaea group</taxon>
        <taxon>Methanomicrobia</taxon>
        <taxon>Methanosarcinales</taxon>
        <taxon>Methanosarcinaceae</taxon>
        <taxon>Methanosarcina</taxon>
    </lineage>
</organism>
<proteinExistence type="predicted"/>
<dbReference type="PATRIC" id="fig|1434117.4.peg.2368"/>
<sequence>MMCEINVILLSGENRERIMDSVARILVEGDTIQLTGILGDKMTVEGSVKEINFSRGEAIILSR</sequence>
<evidence type="ECO:0008006" key="3">
    <source>
        <dbReference type="Google" id="ProtNLM"/>
    </source>
</evidence>
<name>A0A0E3PYC9_METMZ</name>
<dbReference type="HOGENOM" id="CLU_200895_1_0_2"/>
<accession>A0A0E3PYC9</accession>